<reference evidence="1 2" key="1">
    <citation type="submission" date="2019-06" db="EMBL/GenBank/DDBJ databases">
        <title>Whole genome shotgun sequence of Streptomyces spinoverrucosus NBRC 14228.</title>
        <authorList>
            <person name="Hosoyama A."/>
            <person name="Uohara A."/>
            <person name="Ohji S."/>
            <person name="Ichikawa N."/>
        </authorList>
    </citation>
    <scope>NUCLEOTIDE SEQUENCE [LARGE SCALE GENOMIC DNA]</scope>
    <source>
        <strain evidence="1 2">NBRC 14228</strain>
    </source>
</reference>
<dbReference type="PANTHER" id="PTHR42305">
    <property type="entry name" value="MEMBRANE PROTEIN RV1733C-RELATED"/>
    <property type="match status" value="1"/>
</dbReference>
<protein>
    <recommendedName>
        <fullName evidence="3">Integral membrane protein</fullName>
    </recommendedName>
</protein>
<gene>
    <name evidence="1" type="ORF">SSP24_28310</name>
</gene>
<evidence type="ECO:0000313" key="1">
    <source>
        <dbReference type="EMBL" id="GEC05176.1"/>
    </source>
</evidence>
<dbReference type="InterPro" id="IPR039708">
    <property type="entry name" value="MT1774/Rv1733c-like"/>
</dbReference>
<dbReference type="EMBL" id="BJND01000019">
    <property type="protein sequence ID" value="GEC05176.1"/>
    <property type="molecule type" value="Genomic_DNA"/>
</dbReference>
<proteinExistence type="predicted"/>
<evidence type="ECO:0008006" key="3">
    <source>
        <dbReference type="Google" id="ProtNLM"/>
    </source>
</evidence>
<comment type="caution">
    <text evidence="1">The sequence shown here is derived from an EMBL/GenBank/DDBJ whole genome shotgun (WGS) entry which is preliminary data.</text>
</comment>
<keyword evidence="2" id="KW-1185">Reference proteome</keyword>
<sequence>MRDMRAVRGLWRWRHNPLRRTTDLVEAWVALTALLLILLVAPVIGSLVGSVAEDSLQKSVREQRASRHLVTATVVRELDRAPLAADPETASRDSRTRVLAHWTAPDGTYQNGPALTRLKSPEPGDRFTIWTDEQGRMVARPLDPATASTHAVLAGFGVALLTACLVEGGRRLIVWRMVLRRYARWDQAWERAGPDWGRTGTGS</sequence>
<name>A0A4Y3VJH2_9ACTN</name>
<dbReference type="Proteomes" id="UP000317881">
    <property type="component" value="Unassembled WGS sequence"/>
</dbReference>
<evidence type="ECO:0000313" key="2">
    <source>
        <dbReference type="Proteomes" id="UP000317881"/>
    </source>
</evidence>
<accession>A0A4Y3VJH2</accession>
<dbReference type="AlphaFoldDB" id="A0A4Y3VJH2"/>
<organism evidence="1 2">
    <name type="scientific">Streptomyces spinoverrucosus</name>
    <dbReference type="NCBI Taxonomy" id="284043"/>
    <lineage>
        <taxon>Bacteria</taxon>
        <taxon>Bacillati</taxon>
        <taxon>Actinomycetota</taxon>
        <taxon>Actinomycetes</taxon>
        <taxon>Kitasatosporales</taxon>
        <taxon>Streptomycetaceae</taxon>
        <taxon>Streptomyces</taxon>
    </lineage>
</organism>
<dbReference type="PANTHER" id="PTHR42305:SF1">
    <property type="entry name" value="MEMBRANE PROTEIN RV1733C-RELATED"/>
    <property type="match status" value="1"/>
</dbReference>